<protein>
    <submittedName>
        <fullName evidence="2">Uncharacterized protein</fullName>
    </submittedName>
</protein>
<gene>
    <name evidence="2" type="ORF">CURHAP_LOCUS3210</name>
</gene>
<reference evidence="2 3" key="1">
    <citation type="submission" date="2020-05" db="EMBL/GenBank/DDBJ databases">
        <authorList>
            <person name="Campoy J."/>
            <person name="Schneeberger K."/>
            <person name="Spophaly S."/>
        </authorList>
    </citation>
    <scope>NUCLEOTIDE SEQUENCE [LARGE SCALE GENOMIC DNA]</scope>
    <source>
        <strain evidence="2">PruArmRojPasFocal</strain>
    </source>
</reference>
<sequence>MSGPLPDLSKRASRPSPGQRPSVDQQKKRSKHVPNAGLSLDPTDALIPGSSFDQSHHDALRRVGLATFAPLVAVKDIDLVNEPIILVDDEIWRPKFQRSDGKRLMTNKELLHDPEAFDVVLGGLLHPQDIKEWIDLDDRDFALQQTHHLILDVLKRRRKISTMHIALKFSRSLPNNFGEIGLGIADYEFIFGVIPTNIPLLGSAEYHVPPNSSDTAPSTVSHDISILNYKIEE</sequence>
<evidence type="ECO:0000313" key="3">
    <source>
        <dbReference type="Proteomes" id="UP000507222"/>
    </source>
</evidence>
<name>A0A6J5TIA1_PRUAR</name>
<accession>A0A6J5TIA1</accession>
<dbReference type="Proteomes" id="UP000507222">
    <property type="component" value="Unassembled WGS sequence"/>
</dbReference>
<evidence type="ECO:0000256" key="1">
    <source>
        <dbReference type="SAM" id="MobiDB-lite"/>
    </source>
</evidence>
<proteinExistence type="predicted"/>
<dbReference type="EMBL" id="CAEKDK010000001">
    <property type="protein sequence ID" value="CAB4263232.1"/>
    <property type="molecule type" value="Genomic_DNA"/>
</dbReference>
<dbReference type="AlphaFoldDB" id="A0A6J5TIA1"/>
<organism evidence="2 3">
    <name type="scientific">Prunus armeniaca</name>
    <name type="common">Apricot</name>
    <name type="synonym">Armeniaca vulgaris</name>
    <dbReference type="NCBI Taxonomy" id="36596"/>
    <lineage>
        <taxon>Eukaryota</taxon>
        <taxon>Viridiplantae</taxon>
        <taxon>Streptophyta</taxon>
        <taxon>Embryophyta</taxon>
        <taxon>Tracheophyta</taxon>
        <taxon>Spermatophyta</taxon>
        <taxon>Magnoliopsida</taxon>
        <taxon>eudicotyledons</taxon>
        <taxon>Gunneridae</taxon>
        <taxon>Pentapetalae</taxon>
        <taxon>rosids</taxon>
        <taxon>fabids</taxon>
        <taxon>Rosales</taxon>
        <taxon>Rosaceae</taxon>
        <taxon>Amygdaloideae</taxon>
        <taxon>Amygdaleae</taxon>
        <taxon>Prunus</taxon>
    </lineage>
</organism>
<feature type="region of interest" description="Disordered" evidence="1">
    <location>
        <begin position="1"/>
        <end position="50"/>
    </location>
</feature>
<evidence type="ECO:0000313" key="2">
    <source>
        <dbReference type="EMBL" id="CAB4263232.1"/>
    </source>
</evidence>